<keyword evidence="2" id="KW-1185">Reference proteome</keyword>
<reference evidence="1 2" key="1">
    <citation type="submission" date="2021-06" db="EMBL/GenBank/DDBJ databases">
        <title>Caerostris extrusa draft genome.</title>
        <authorList>
            <person name="Kono N."/>
            <person name="Arakawa K."/>
        </authorList>
    </citation>
    <scope>NUCLEOTIDE SEQUENCE [LARGE SCALE GENOMIC DNA]</scope>
</reference>
<proteinExistence type="predicted"/>
<dbReference type="AlphaFoldDB" id="A0AAV4PWC0"/>
<name>A0AAV4PWC0_CAEEX</name>
<accession>A0AAV4PWC0</accession>
<evidence type="ECO:0000313" key="1">
    <source>
        <dbReference type="EMBL" id="GIY00606.1"/>
    </source>
</evidence>
<protein>
    <submittedName>
        <fullName evidence="1">Uncharacterized protein</fullName>
    </submittedName>
</protein>
<comment type="caution">
    <text evidence="1">The sequence shown here is derived from an EMBL/GenBank/DDBJ whole genome shotgun (WGS) entry which is preliminary data.</text>
</comment>
<sequence>MCKHDVLLRTLWHQENTEPYKIAIGRSKLAPEIAKRKKKNDVRYSLNGRWKNCRKKAATKDLIQTPNAQPRRTQLFKWLQKASMKDLYQTTTNTEHGVPNSLATQKET</sequence>
<gene>
    <name evidence="1" type="ORF">CEXT_361471</name>
</gene>
<dbReference type="EMBL" id="BPLR01005205">
    <property type="protein sequence ID" value="GIY00606.1"/>
    <property type="molecule type" value="Genomic_DNA"/>
</dbReference>
<organism evidence="1 2">
    <name type="scientific">Caerostris extrusa</name>
    <name type="common">Bark spider</name>
    <name type="synonym">Caerostris bankana</name>
    <dbReference type="NCBI Taxonomy" id="172846"/>
    <lineage>
        <taxon>Eukaryota</taxon>
        <taxon>Metazoa</taxon>
        <taxon>Ecdysozoa</taxon>
        <taxon>Arthropoda</taxon>
        <taxon>Chelicerata</taxon>
        <taxon>Arachnida</taxon>
        <taxon>Araneae</taxon>
        <taxon>Araneomorphae</taxon>
        <taxon>Entelegynae</taxon>
        <taxon>Araneoidea</taxon>
        <taxon>Araneidae</taxon>
        <taxon>Caerostris</taxon>
    </lineage>
</organism>
<evidence type="ECO:0000313" key="2">
    <source>
        <dbReference type="Proteomes" id="UP001054945"/>
    </source>
</evidence>
<dbReference type="Proteomes" id="UP001054945">
    <property type="component" value="Unassembled WGS sequence"/>
</dbReference>